<dbReference type="GO" id="GO:0016020">
    <property type="term" value="C:membrane"/>
    <property type="evidence" value="ECO:0007669"/>
    <property type="project" value="UniProtKB-SubCell"/>
</dbReference>
<evidence type="ECO:0000256" key="5">
    <source>
        <dbReference type="SAM" id="Phobius"/>
    </source>
</evidence>
<dbReference type="OrthoDB" id="2004788at2"/>
<keyword evidence="4 5" id="KW-0472">Membrane</keyword>
<reference evidence="7 8" key="1">
    <citation type="submission" date="2019-06" db="EMBL/GenBank/DDBJ databases">
        <title>Sequencing the genomes of 1000 actinobacteria strains.</title>
        <authorList>
            <person name="Klenk H.-P."/>
        </authorList>
    </citation>
    <scope>NUCLEOTIDE SEQUENCE [LARGE SCALE GENOMIC DNA]</scope>
    <source>
        <strain evidence="7 8">DSM 26477</strain>
    </source>
</reference>
<dbReference type="PANTHER" id="PTHR21016:SF25">
    <property type="entry name" value="TM2 DOMAIN-CONTAINING PROTEIN DDB_G0277895-RELATED"/>
    <property type="match status" value="1"/>
</dbReference>
<accession>A0A542YGG9</accession>
<gene>
    <name evidence="7" type="ORF">FB562_0204</name>
</gene>
<dbReference type="InterPro" id="IPR007829">
    <property type="entry name" value="TM2"/>
</dbReference>
<evidence type="ECO:0000256" key="3">
    <source>
        <dbReference type="ARBA" id="ARBA00022989"/>
    </source>
</evidence>
<organism evidence="7 8">
    <name type="scientific">Homoserinimonas aerilata</name>
    <dbReference type="NCBI Taxonomy" id="1162970"/>
    <lineage>
        <taxon>Bacteria</taxon>
        <taxon>Bacillati</taxon>
        <taxon>Actinomycetota</taxon>
        <taxon>Actinomycetes</taxon>
        <taxon>Micrococcales</taxon>
        <taxon>Microbacteriaceae</taxon>
        <taxon>Homoserinimonas</taxon>
    </lineage>
</organism>
<protein>
    <submittedName>
        <fullName evidence="7">TM2 domain-containing protein</fullName>
    </submittedName>
</protein>
<evidence type="ECO:0000313" key="7">
    <source>
        <dbReference type="EMBL" id="TQL47156.1"/>
    </source>
</evidence>
<evidence type="ECO:0000256" key="2">
    <source>
        <dbReference type="ARBA" id="ARBA00022692"/>
    </source>
</evidence>
<name>A0A542YGG9_9MICO</name>
<evidence type="ECO:0000256" key="1">
    <source>
        <dbReference type="ARBA" id="ARBA00004141"/>
    </source>
</evidence>
<dbReference type="PANTHER" id="PTHR21016">
    <property type="entry name" value="BETA-AMYLOID BINDING PROTEIN-RELATED"/>
    <property type="match status" value="1"/>
</dbReference>
<proteinExistence type="predicted"/>
<keyword evidence="2 5" id="KW-0812">Transmembrane</keyword>
<dbReference type="Pfam" id="PF05154">
    <property type="entry name" value="TM2"/>
    <property type="match status" value="1"/>
</dbReference>
<evidence type="ECO:0000313" key="8">
    <source>
        <dbReference type="Proteomes" id="UP000317998"/>
    </source>
</evidence>
<dbReference type="AlphaFoldDB" id="A0A542YGG9"/>
<evidence type="ECO:0000259" key="6">
    <source>
        <dbReference type="Pfam" id="PF05154"/>
    </source>
</evidence>
<keyword evidence="3 5" id="KW-1133">Transmembrane helix</keyword>
<feature type="transmembrane region" description="Helical" evidence="5">
    <location>
        <begin position="55"/>
        <end position="77"/>
    </location>
</feature>
<comment type="caution">
    <text evidence="7">The sequence shown here is derived from an EMBL/GenBank/DDBJ whole genome shotgun (WGS) entry which is preliminary data.</text>
</comment>
<sequence length="338" mass="34675">MTTDTEHASAELPPPIPAVPAASESRKTFLATWLLSLLLGILAVDRFYLGKVGTGILKLITFGGGGIWYLIDLILTLAGSQKDKQGLRLAGYAQHKKIAWIVTGIVLALSIITGAVNGGNAGQQVADAPRTTNEQTTDAVAQPAAEAPVEETENVHSWADEAFGTFEPITQSGAGDNLVTLPEGATIGIVTATHDGARNFIINVLDAANGPTGDLLINTIGPYSGVTAFGFNTLSEGTTLEINADGNWSITISPISAAPALAASGVGDAVYLFDGSSGKLTASHAGSRNFIVAEETGKAFSPGLLINDIGTYSGTVPLSSGPSVISVKADGGWTMLAE</sequence>
<feature type="transmembrane region" description="Helical" evidence="5">
    <location>
        <begin position="98"/>
        <end position="116"/>
    </location>
</feature>
<comment type="subcellular location">
    <subcellularLocation>
        <location evidence="1">Membrane</location>
        <topology evidence="1">Multi-pass membrane protein</topology>
    </subcellularLocation>
</comment>
<dbReference type="InterPro" id="IPR050932">
    <property type="entry name" value="TM2D1-3-like"/>
</dbReference>
<dbReference type="RefSeq" id="WP_141879441.1">
    <property type="nucleotide sequence ID" value="NZ_VFOM01000001.1"/>
</dbReference>
<dbReference type="Proteomes" id="UP000317998">
    <property type="component" value="Unassembled WGS sequence"/>
</dbReference>
<dbReference type="EMBL" id="VFOM01000001">
    <property type="protein sequence ID" value="TQL47156.1"/>
    <property type="molecule type" value="Genomic_DNA"/>
</dbReference>
<feature type="transmembrane region" description="Helical" evidence="5">
    <location>
        <begin position="29"/>
        <end position="49"/>
    </location>
</feature>
<feature type="domain" description="TM2" evidence="6">
    <location>
        <begin position="26"/>
        <end position="74"/>
    </location>
</feature>
<keyword evidence="8" id="KW-1185">Reference proteome</keyword>
<evidence type="ECO:0000256" key="4">
    <source>
        <dbReference type="ARBA" id="ARBA00023136"/>
    </source>
</evidence>